<evidence type="ECO:0000313" key="1">
    <source>
        <dbReference type="EMBL" id="CAL1291614.1"/>
    </source>
</evidence>
<accession>A0AAV2B7N8</accession>
<dbReference type="GO" id="GO:0003676">
    <property type="term" value="F:nucleic acid binding"/>
    <property type="evidence" value="ECO:0007669"/>
    <property type="project" value="InterPro"/>
</dbReference>
<reference evidence="1 2" key="1">
    <citation type="submission" date="2024-04" db="EMBL/GenBank/DDBJ databases">
        <authorList>
            <person name="Rising A."/>
            <person name="Reimegard J."/>
            <person name="Sonavane S."/>
            <person name="Akerstrom W."/>
            <person name="Nylinder S."/>
            <person name="Hedman E."/>
            <person name="Kallberg Y."/>
        </authorList>
    </citation>
    <scope>NUCLEOTIDE SEQUENCE [LARGE SCALE GENOMIC DNA]</scope>
</reference>
<evidence type="ECO:0000313" key="2">
    <source>
        <dbReference type="Proteomes" id="UP001497382"/>
    </source>
</evidence>
<dbReference type="Proteomes" id="UP001497382">
    <property type="component" value="Unassembled WGS sequence"/>
</dbReference>
<comment type="caution">
    <text evidence="1">The sequence shown here is derived from an EMBL/GenBank/DDBJ whole genome shotgun (WGS) entry which is preliminary data.</text>
</comment>
<dbReference type="PANTHER" id="PTHR47326">
    <property type="entry name" value="TRANSPOSABLE ELEMENT TC3 TRANSPOSASE-LIKE PROTEIN"/>
    <property type="match status" value="1"/>
</dbReference>
<dbReference type="AlphaFoldDB" id="A0AAV2B7N8"/>
<organism evidence="1 2">
    <name type="scientific">Larinioides sclopetarius</name>
    <dbReference type="NCBI Taxonomy" id="280406"/>
    <lineage>
        <taxon>Eukaryota</taxon>
        <taxon>Metazoa</taxon>
        <taxon>Ecdysozoa</taxon>
        <taxon>Arthropoda</taxon>
        <taxon>Chelicerata</taxon>
        <taxon>Arachnida</taxon>
        <taxon>Araneae</taxon>
        <taxon>Araneomorphae</taxon>
        <taxon>Entelegynae</taxon>
        <taxon>Araneoidea</taxon>
        <taxon>Araneidae</taxon>
        <taxon>Larinioides</taxon>
    </lineage>
</organism>
<dbReference type="EMBL" id="CAXIEN010000288">
    <property type="protein sequence ID" value="CAL1291614.1"/>
    <property type="molecule type" value="Genomic_DNA"/>
</dbReference>
<proteinExistence type="predicted"/>
<keyword evidence="2" id="KW-1185">Reference proteome</keyword>
<dbReference type="Gene3D" id="3.30.420.10">
    <property type="entry name" value="Ribonuclease H-like superfamily/Ribonuclease H"/>
    <property type="match status" value="1"/>
</dbReference>
<gene>
    <name evidence="1" type="ORF">LARSCL_LOCUS17181</name>
</gene>
<protein>
    <submittedName>
        <fullName evidence="1">Uncharacterized protein</fullName>
    </submittedName>
</protein>
<dbReference type="InterPro" id="IPR036397">
    <property type="entry name" value="RNaseH_sf"/>
</dbReference>
<dbReference type="PANTHER" id="PTHR47326:SF1">
    <property type="entry name" value="HTH PSQ-TYPE DOMAIN-CONTAINING PROTEIN"/>
    <property type="match status" value="1"/>
</dbReference>
<name>A0AAV2B7N8_9ARAC</name>
<sequence>MSMVVSIVIIPAIGDQQQPTEIHEYVCCSPKVNVWCGLLYDLIVGNFFYAESTVTGNIYQDLLEIYVFPQIDDLETVTGSKIIFMQDGAPQFSLSVRKVLNGKFPDSWIGRDGPIPWPARSPDLTPLDIFFWGYTKNIVYSKRIADISHLKRRIIAAIETVTPDVLFKTG</sequence>